<keyword evidence="8" id="KW-0408">Iron</keyword>
<gene>
    <name evidence="17" type="ORF">DDF84_022480</name>
</gene>
<keyword evidence="12 17" id="KW-0675">Receptor</keyword>
<evidence type="ECO:0000256" key="11">
    <source>
        <dbReference type="ARBA" id="ARBA00023136"/>
    </source>
</evidence>
<dbReference type="Proteomes" id="UP000253772">
    <property type="component" value="Chromosome c2"/>
</dbReference>
<dbReference type="InterPro" id="IPR036942">
    <property type="entry name" value="Beta-barrel_TonB_sf"/>
</dbReference>
<dbReference type="CDD" id="cd01347">
    <property type="entry name" value="ligand_gated_channel"/>
    <property type="match status" value="1"/>
</dbReference>
<dbReference type="SMART" id="SM00965">
    <property type="entry name" value="STN"/>
    <property type="match status" value="1"/>
</dbReference>
<protein>
    <submittedName>
        <fullName evidence="17">TonB-dependent siderophore receptor</fullName>
    </submittedName>
</protein>
<dbReference type="PANTHER" id="PTHR32552">
    <property type="entry name" value="FERRICHROME IRON RECEPTOR-RELATED"/>
    <property type="match status" value="1"/>
</dbReference>
<evidence type="ECO:0000256" key="10">
    <source>
        <dbReference type="ARBA" id="ARBA00023077"/>
    </source>
</evidence>
<keyword evidence="7" id="KW-0732">Signal</keyword>
<evidence type="ECO:0000256" key="5">
    <source>
        <dbReference type="ARBA" id="ARBA00022496"/>
    </source>
</evidence>
<evidence type="ECO:0000256" key="2">
    <source>
        <dbReference type="ARBA" id="ARBA00009810"/>
    </source>
</evidence>
<dbReference type="InterPro" id="IPR000531">
    <property type="entry name" value="Beta-barrel_TonB"/>
</dbReference>
<dbReference type="PROSITE" id="PS01156">
    <property type="entry name" value="TONB_DEPENDENT_REC_2"/>
    <property type="match status" value="1"/>
</dbReference>
<comment type="subcellular location">
    <subcellularLocation>
        <location evidence="1 14">Cell outer membrane</location>
        <topology evidence="1 14">Multi-pass membrane protein</topology>
    </subcellularLocation>
</comment>
<evidence type="ECO:0000313" key="17">
    <source>
        <dbReference type="EMBL" id="QBP12500.1"/>
    </source>
</evidence>
<dbReference type="OrthoDB" id="8732650at2"/>
<dbReference type="Pfam" id="PF00593">
    <property type="entry name" value="TonB_dep_Rec_b-barrel"/>
    <property type="match status" value="1"/>
</dbReference>
<keyword evidence="5" id="KW-0410">Iron transport</keyword>
<reference evidence="17 18" key="1">
    <citation type="submission" date="2019-03" db="EMBL/GenBank/DDBJ databases">
        <title>Comparative insights into the high quality Complete genome sequence of highly metal resistant Cupriavidus metallidurans strain BS1 isolated from a gold-copper mine.</title>
        <authorList>
            <person name="Mazhar H.S."/>
            <person name="Rensing C."/>
        </authorList>
    </citation>
    <scope>NUCLEOTIDE SEQUENCE [LARGE SCALE GENOMIC DNA]</scope>
    <source>
        <strain evidence="17 18">BS1</strain>
    </source>
</reference>
<keyword evidence="6 14" id="KW-0812">Transmembrane</keyword>
<dbReference type="EMBL" id="CP037901">
    <property type="protein sequence ID" value="QBP12500.1"/>
    <property type="molecule type" value="Genomic_DNA"/>
</dbReference>
<name>A0A2L0X128_9BURK</name>
<evidence type="ECO:0000256" key="9">
    <source>
        <dbReference type="ARBA" id="ARBA00023065"/>
    </source>
</evidence>
<keyword evidence="9" id="KW-0406">Ion transport</keyword>
<dbReference type="Gene3D" id="2.170.130.10">
    <property type="entry name" value="TonB-dependent receptor, plug domain"/>
    <property type="match status" value="1"/>
</dbReference>
<evidence type="ECO:0000313" key="18">
    <source>
        <dbReference type="Proteomes" id="UP000253772"/>
    </source>
</evidence>
<evidence type="ECO:0000256" key="8">
    <source>
        <dbReference type="ARBA" id="ARBA00023004"/>
    </source>
</evidence>
<proteinExistence type="inferred from homology"/>
<accession>A0A2L0X128</accession>
<dbReference type="Gene3D" id="3.55.50.30">
    <property type="match status" value="1"/>
</dbReference>
<evidence type="ECO:0000256" key="12">
    <source>
        <dbReference type="ARBA" id="ARBA00023170"/>
    </source>
</evidence>
<dbReference type="AlphaFoldDB" id="A0A2L0X128"/>
<evidence type="ECO:0000256" key="6">
    <source>
        <dbReference type="ARBA" id="ARBA00022692"/>
    </source>
</evidence>
<dbReference type="GO" id="GO:0015891">
    <property type="term" value="P:siderophore transport"/>
    <property type="evidence" value="ECO:0007669"/>
    <property type="project" value="InterPro"/>
</dbReference>
<dbReference type="GO" id="GO:0015344">
    <property type="term" value="F:siderophore uptake transmembrane transporter activity"/>
    <property type="evidence" value="ECO:0007669"/>
    <property type="project" value="TreeGrafter"/>
</dbReference>
<evidence type="ECO:0000256" key="13">
    <source>
        <dbReference type="ARBA" id="ARBA00023237"/>
    </source>
</evidence>
<dbReference type="GO" id="GO:0038023">
    <property type="term" value="F:signaling receptor activity"/>
    <property type="evidence" value="ECO:0007669"/>
    <property type="project" value="InterPro"/>
</dbReference>
<evidence type="ECO:0000256" key="14">
    <source>
        <dbReference type="PROSITE-ProRule" id="PRU01360"/>
    </source>
</evidence>
<dbReference type="InterPro" id="IPR039426">
    <property type="entry name" value="TonB-dep_rcpt-like"/>
</dbReference>
<evidence type="ECO:0000256" key="1">
    <source>
        <dbReference type="ARBA" id="ARBA00004571"/>
    </source>
</evidence>
<dbReference type="NCBIfam" id="TIGR01783">
    <property type="entry name" value="TonB-siderophor"/>
    <property type="match status" value="1"/>
</dbReference>
<dbReference type="PROSITE" id="PS52016">
    <property type="entry name" value="TONB_DEPENDENT_REC_3"/>
    <property type="match status" value="1"/>
</dbReference>
<dbReference type="SUPFAM" id="SSF56935">
    <property type="entry name" value="Porins"/>
    <property type="match status" value="1"/>
</dbReference>
<evidence type="ECO:0000256" key="3">
    <source>
        <dbReference type="ARBA" id="ARBA00022448"/>
    </source>
</evidence>
<sequence>MQIGCRQILVGIILATAIILDAQDCPAAGSVQGAAAEAHTYSIPPGPLDVVLIQFATASKMDLAFDADALRKLHSAGLTGPHTIADGIGILLHETGYYAVDLRDGGYLIRKASAADTQAEAAQTLPTVTVVGQAYRADVSQGTEAGHGIARTVNLGALGSIGGMDSPVSTRVFDAREIRDQQAYSVADVVENDASVRSVSKPGGILDAFTIRGFPYSNGNFGEIAFDGVYGIASNYRVATGYVERVELIKGPATLLYGMSPGGSVGGAINIVPKRAGDGDVTEAAADYGSLSQFGANIDVGRRLGGDRAFGVRFNGGYRGGDTALDNQHRDAGSGALAFDYRGSQLRASLDVIAQYERISAPFRLLHIVAGIDVPAAPDGHRNISQPWESSEIHDGATLARVAYDVDENTQVFAHVGGGRTRVARVFAITPTIINEAGDVSVSDTNYRFDVARTSAEAGMRWRVAIGPMTHRIALSASGYRDRLNRGLVNSAITSLTNLYDPVPLPPQSIADPASVPKVSSTYLTGLSLVDTVSTRDESLQLTAGFRYQRIRSDNFNPEGVVIEHYDAGALAPLLGIVFKPNQAVSLYAHRIDGLSKGDVAPTSAANAGEVMAPYRSTQYETGVRLARQDLEATFSAFQISRPVGVMSGASFAADGEQRNRGLELGVRHELLPGVRVNAGAMWLDATISGSPALSGKTPVGVPSWQLNLGAEWDVRQIPGLTLVTAVASNGAQYVDAANTQQVPSWTRWDLGMRYRVSGARYPATVRLAIRNVMGRRGWAAVDAYGGLAQADPRVALVSVTASF</sequence>
<evidence type="ECO:0000256" key="4">
    <source>
        <dbReference type="ARBA" id="ARBA00022452"/>
    </source>
</evidence>
<keyword evidence="3 14" id="KW-0813">Transport</keyword>
<dbReference type="InterPro" id="IPR010105">
    <property type="entry name" value="TonB_sidphr_rcpt"/>
</dbReference>
<dbReference type="InterPro" id="IPR012910">
    <property type="entry name" value="Plug_dom"/>
</dbReference>
<dbReference type="PANTHER" id="PTHR32552:SF82">
    <property type="entry name" value="FCUA PROTEIN"/>
    <property type="match status" value="1"/>
</dbReference>
<keyword evidence="10 16" id="KW-0798">TonB box</keyword>
<dbReference type="GO" id="GO:0009279">
    <property type="term" value="C:cell outer membrane"/>
    <property type="evidence" value="ECO:0007669"/>
    <property type="project" value="UniProtKB-SubCell"/>
</dbReference>
<evidence type="ECO:0000256" key="16">
    <source>
        <dbReference type="RuleBase" id="RU003357"/>
    </source>
</evidence>
<keyword evidence="13 14" id="KW-0998">Cell outer membrane</keyword>
<evidence type="ECO:0000256" key="7">
    <source>
        <dbReference type="ARBA" id="ARBA00022729"/>
    </source>
</evidence>
<dbReference type="InterPro" id="IPR037066">
    <property type="entry name" value="Plug_dom_sf"/>
</dbReference>
<dbReference type="InterPro" id="IPR010917">
    <property type="entry name" value="TonB_rcpt_CS"/>
</dbReference>
<dbReference type="Gene3D" id="2.40.170.20">
    <property type="entry name" value="TonB-dependent receptor, beta-barrel domain"/>
    <property type="match status" value="1"/>
</dbReference>
<organism evidence="17 18">
    <name type="scientific">Cupriavidus metallidurans</name>
    <dbReference type="NCBI Taxonomy" id="119219"/>
    <lineage>
        <taxon>Bacteria</taxon>
        <taxon>Pseudomonadati</taxon>
        <taxon>Pseudomonadota</taxon>
        <taxon>Betaproteobacteria</taxon>
        <taxon>Burkholderiales</taxon>
        <taxon>Burkholderiaceae</taxon>
        <taxon>Cupriavidus</taxon>
    </lineage>
</organism>
<keyword evidence="11 14" id="KW-0472">Membrane</keyword>
<dbReference type="InterPro" id="IPR011662">
    <property type="entry name" value="Secretin/TonB_short_N"/>
</dbReference>
<evidence type="ECO:0000256" key="15">
    <source>
        <dbReference type="PROSITE-ProRule" id="PRU10144"/>
    </source>
</evidence>
<dbReference type="Pfam" id="PF07715">
    <property type="entry name" value="Plug"/>
    <property type="match status" value="1"/>
</dbReference>
<dbReference type="RefSeq" id="WP_017510607.1">
    <property type="nucleotide sequence ID" value="NZ_CP026544.1"/>
</dbReference>
<feature type="short sequence motif" description="TonB C-terminal box" evidence="15">
    <location>
        <begin position="787"/>
        <end position="804"/>
    </location>
</feature>
<keyword evidence="4 14" id="KW-1134">Transmembrane beta strand</keyword>
<comment type="similarity">
    <text evidence="2 14 16">Belongs to the TonB-dependent receptor family.</text>
</comment>